<accession>A0A7V2WSP7</accession>
<dbReference type="Proteomes" id="UP000885797">
    <property type="component" value="Unassembled WGS sequence"/>
</dbReference>
<dbReference type="PANTHER" id="PTHR43051:SF1">
    <property type="entry name" value="POLYNUCLEOTIDE ADENYLYLTRANSFERASE FAMILY PROTEIN"/>
    <property type="match status" value="1"/>
</dbReference>
<reference evidence="6" key="1">
    <citation type="journal article" date="2020" name="mSystems">
        <title>Genome- and Community-Level Interaction Insights into Carbon Utilization and Element Cycling Functions of Hydrothermarchaeota in Hydrothermal Sediment.</title>
        <authorList>
            <person name="Zhou Z."/>
            <person name="Liu Y."/>
            <person name="Xu W."/>
            <person name="Pan J."/>
            <person name="Luo Z.H."/>
            <person name="Li M."/>
        </authorList>
    </citation>
    <scope>NUCLEOTIDE SEQUENCE [LARGE SCALE GENOMIC DNA]</scope>
    <source>
        <strain evidence="6">HyVt-503</strain>
    </source>
</reference>
<feature type="non-terminal residue" evidence="6">
    <location>
        <position position="385"/>
    </location>
</feature>
<dbReference type="SUPFAM" id="SSF81301">
    <property type="entry name" value="Nucleotidyltransferase"/>
    <property type="match status" value="1"/>
</dbReference>
<evidence type="ECO:0000313" key="6">
    <source>
        <dbReference type="EMBL" id="HFC46303.1"/>
    </source>
</evidence>
<evidence type="ECO:0000256" key="3">
    <source>
        <dbReference type="RuleBase" id="RU003953"/>
    </source>
</evidence>
<dbReference type="CDD" id="cd05398">
    <property type="entry name" value="NT_ClassII-CCAase"/>
    <property type="match status" value="1"/>
</dbReference>
<keyword evidence="3" id="KW-0694">RNA-binding</keyword>
<dbReference type="EMBL" id="DRND01000028">
    <property type="protein sequence ID" value="HFC46303.1"/>
    <property type="molecule type" value="Genomic_DNA"/>
</dbReference>
<dbReference type="InterPro" id="IPR002646">
    <property type="entry name" value="PolA_pol_head_dom"/>
</dbReference>
<dbReference type="GO" id="GO:0000166">
    <property type="term" value="F:nucleotide binding"/>
    <property type="evidence" value="ECO:0007669"/>
    <property type="project" value="UniProtKB-KW"/>
</dbReference>
<evidence type="ECO:0000256" key="1">
    <source>
        <dbReference type="ARBA" id="ARBA00022679"/>
    </source>
</evidence>
<gene>
    <name evidence="6" type="ORF">ENJ63_00300</name>
</gene>
<protein>
    <recommendedName>
        <fullName evidence="7">Poly(A) polymerase</fullName>
    </recommendedName>
</protein>
<dbReference type="AlphaFoldDB" id="A0A7V2WSP7"/>
<name>A0A7V2WSP7_9BACT</name>
<sequence>MLLTQKNSSPCGNWPKVPMTHRHLEEELDSYPRQKTLFQGMNNGPRIIPRPEHCISRKDMDREALKVLYRLKDKGYLAYLVGGSVRDLLLGKAPKDFDIGTDARPHEVRRLFRYSRIIGKRFRIVHVYFRGGKVIEVSTFRCQCDCDDREALLNGRPDDAIYGTPMEDAFRRDLTINGLFYNIADFSVIDYVGGMEDLKNGIIRSIGEPNHRFLRDPVRMMRAVRHAARTGFTIEPKTWDAICQNAEKIRLCAIPRVRDEWLKDLKSGYSRPWMEYLIKTGLFEAIFPNLSKFLQEARSRRQLLGLLAALDKRLGPQNGQREEPNEALCLAVLLYPAIIRHPLWPALKSEKLKWPTFEVRSILDELVAPYDFRRSVRDNAAQILS</sequence>
<proteinExistence type="inferred from homology"/>
<dbReference type="Gene3D" id="3.30.460.10">
    <property type="entry name" value="Beta Polymerase, domain 2"/>
    <property type="match status" value="1"/>
</dbReference>
<comment type="caution">
    <text evidence="6">The sequence shown here is derived from an EMBL/GenBank/DDBJ whole genome shotgun (WGS) entry which is preliminary data.</text>
</comment>
<dbReference type="SUPFAM" id="SSF81891">
    <property type="entry name" value="Poly A polymerase C-terminal region-like"/>
    <property type="match status" value="1"/>
</dbReference>
<dbReference type="InterPro" id="IPR043519">
    <property type="entry name" value="NT_sf"/>
</dbReference>
<keyword evidence="2" id="KW-0547">Nucleotide-binding</keyword>
<dbReference type="Pfam" id="PF01743">
    <property type="entry name" value="PolyA_pol"/>
    <property type="match status" value="1"/>
</dbReference>
<dbReference type="Pfam" id="PF12627">
    <property type="entry name" value="PolyA_pol_RNAbd"/>
    <property type="match status" value="1"/>
</dbReference>
<organism evidence="6">
    <name type="scientific">Dissulfuribacter thermophilus</name>
    <dbReference type="NCBI Taxonomy" id="1156395"/>
    <lineage>
        <taxon>Bacteria</taxon>
        <taxon>Pseudomonadati</taxon>
        <taxon>Thermodesulfobacteriota</taxon>
        <taxon>Dissulfuribacteria</taxon>
        <taxon>Dissulfuribacterales</taxon>
        <taxon>Dissulfuribacteraceae</taxon>
        <taxon>Dissulfuribacter</taxon>
    </lineage>
</organism>
<evidence type="ECO:0000256" key="2">
    <source>
        <dbReference type="ARBA" id="ARBA00022741"/>
    </source>
</evidence>
<dbReference type="GO" id="GO:0006396">
    <property type="term" value="P:RNA processing"/>
    <property type="evidence" value="ECO:0007669"/>
    <property type="project" value="InterPro"/>
</dbReference>
<dbReference type="GO" id="GO:0016779">
    <property type="term" value="F:nucleotidyltransferase activity"/>
    <property type="evidence" value="ECO:0007669"/>
    <property type="project" value="InterPro"/>
</dbReference>
<dbReference type="InterPro" id="IPR052191">
    <property type="entry name" value="tRNA_ntf/polyA_polymerase_I"/>
</dbReference>
<keyword evidence="1 3" id="KW-0808">Transferase</keyword>
<feature type="domain" description="tRNA nucleotidyltransferase/poly(A) polymerase RNA and SrmB- binding" evidence="5">
    <location>
        <begin position="231"/>
        <end position="293"/>
    </location>
</feature>
<dbReference type="GO" id="GO:0003723">
    <property type="term" value="F:RNA binding"/>
    <property type="evidence" value="ECO:0007669"/>
    <property type="project" value="UniProtKB-KW"/>
</dbReference>
<feature type="domain" description="Poly A polymerase head" evidence="4">
    <location>
        <begin position="78"/>
        <end position="204"/>
    </location>
</feature>
<dbReference type="PANTHER" id="PTHR43051">
    <property type="entry name" value="POLYNUCLEOTIDE ADENYLYLTRANSFERASE FAMILY PROTEIN"/>
    <property type="match status" value="1"/>
</dbReference>
<dbReference type="Gene3D" id="1.10.3090.10">
    <property type="entry name" value="cca-adding enzyme, domain 2"/>
    <property type="match status" value="1"/>
</dbReference>
<evidence type="ECO:0000259" key="5">
    <source>
        <dbReference type="Pfam" id="PF12627"/>
    </source>
</evidence>
<evidence type="ECO:0000259" key="4">
    <source>
        <dbReference type="Pfam" id="PF01743"/>
    </source>
</evidence>
<evidence type="ECO:0008006" key="7">
    <source>
        <dbReference type="Google" id="ProtNLM"/>
    </source>
</evidence>
<comment type="similarity">
    <text evidence="3">Belongs to the tRNA nucleotidyltransferase/poly(A) polymerase family.</text>
</comment>
<dbReference type="InterPro" id="IPR032828">
    <property type="entry name" value="PolyA_RNA-bd"/>
</dbReference>